<evidence type="ECO:0000313" key="2">
    <source>
        <dbReference type="RefSeq" id="XP_030979903.1"/>
    </source>
</evidence>
<organism evidence="1 2">
    <name type="scientific">Pyricularia grisea</name>
    <name type="common">Crabgrass-specific blast fungus</name>
    <name type="synonym">Magnaporthe grisea</name>
    <dbReference type="NCBI Taxonomy" id="148305"/>
    <lineage>
        <taxon>Eukaryota</taxon>
        <taxon>Fungi</taxon>
        <taxon>Dikarya</taxon>
        <taxon>Ascomycota</taxon>
        <taxon>Pezizomycotina</taxon>
        <taxon>Sordariomycetes</taxon>
        <taxon>Sordariomycetidae</taxon>
        <taxon>Magnaporthales</taxon>
        <taxon>Pyriculariaceae</taxon>
        <taxon>Pyricularia</taxon>
    </lineage>
</organism>
<reference evidence="2" key="3">
    <citation type="submission" date="2025-08" db="UniProtKB">
        <authorList>
            <consortium name="RefSeq"/>
        </authorList>
    </citation>
    <scope>IDENTIFICATION</scope>
    <source>
        <strain evidence="2">NI907</strain>
    </source>
</reference>
<proteinExistence type="predicted"/>
<keyword evidence="1" id="KW-1185">Reference proteome</keyword>
<dbReference type="AlphaFoldDB" id="A0A6P8AYA7"/>
<dbReference type="GeneID" id="41965971"/>
<dbReference type="RefSeq" id="XP_030979903.1">
    <property type="nucleotide sequence ID" value="XM_031131066.1"/>
</dbReference>
<reference evidence="2" key="2">
    <citation type="submission" date="2019-10" db="EMBL/GenBank/DDBJ databases">
        <authorList>
            <consortium name="NCBI Genome Project"/>
        </authorList>
    </citation>
    <scope>NUCLEOTIDE SEQUENCE</scope>
    <source>
        <strain evidence="2">NI907</strain>
    </source>
</reference>
<name>A0A6P8AYA7_PYRGI</name>
<dbReference type="KEGG" id="pgri:PgNI_11092"/>
<protein>
    <submittedName>
        <fullName evidence="2">Uncharacterized protein</fullName>
    </submittedName>
</protein>
<evidence type="ECO:0000313" key="1">
    <source>
        <dbReference type="Proteomes" id="UP000515153"/>
    </source>
</evidence>
<accession>A0A6P8AYA7</accession>
<dbReference type="Proteomes" id="UP000515153">
    <property type="component" value="Chromosome VII"/>
</dbReference>
<gene>
    <name evidence="2" type="ORF">PgNI_11092</name>
</gene>
<sequence>MPETQVAEPQRQLQIVVASTICKARNIFGIVGALGKEIYGLLQCSLGEKKGTDEIDADENYFQYLQGVEHFVLSVTRLALAIVW</sequence>
<reference evidence="1 2" key="1">
    <citation type="journal article" date="2019" name="Mol. Biol. Evol.">
        <title>Blast fungal genomes show frequent chromosomal changes, gene gains and losses, and effector gene turnover.</title>
        <authorList>
            <person name="Gomez Luciano L.B."/>
            <person name="Jason Tsai I."/>
            <person name="Chuma I."/>
            <person name="Tosa Y."/>
            <person name="Chen Y.H."/>
            <person name="Li J.Y."/>
            <person name="Li M.Y."/>
            <person name="Jade Lu M.Y."/>
            <person name="Nakayashiki H."/>
            <person name="Li W.H."/>
        </authorList>
    </citation>
    <scope>NUCLEOTIDE SEQUENCE [LARGE SCALE GENOMIC DNA]</scope>
    <source>
        <strain evidence="1 2">NI907</strain>
    </source>
</reference>